<keyword evidence="1" id="KW-1133">Transmembrane helix</keyword>
<dbReference type="EMBL" id="AP035888">
    <property type="protein sequence ID" value="BFP67954.1"/>
    <property type="molecule type" value="Genomic_DNA"/>
</dbReference>
<protein>
    <submittedName>
        <fullName evidence="2">Uncharacterized protein</fullName>
    </submittedName>
</protein>
<keyword evidence="1" id="KW-0472">Membrane</keyword>
<sequence>MKYTISVISCINRFLMLPFIVLLILGVIENDCLAIAALLAIPLGFFQILFGFTTLYLWNEMNRYLKFSQIIYLATVLCYFLIIFFTVVYEKEKEILIMKYILYTIPVILALFITLFIEKLKSILAK</sequence>
<evidence type="ECO:0000256" key="1">
    <source>
        <dbReference type="SAM" id="Phobius"/>
    </source>
</evidence>
<accession>A0AB33L1M7</accession>
<dbReference type="AlphaFoldDB" id="A0AB33L1M7"/>
<keyword evidence="1" id="KW-0812">Transmembrane</keyword>
<gene>
    <name evidence="2" type="ORF">Pbs1_12970</name>
</gene>
<reference evidence="2" key="1">
    <citation type="submission" date="2024-08" db="EMBL/GenBank/DDBJ databases">
        <title>Whole genome sequence of Tenacibaculum sp. strain pbs-1 associated with black-spot shell disease in Akoya pearl oysters.</title>
        <authorList>
            <person name="Sakatoku A."/>
            <person name="Suzuki T."/>
            <person name="Hatano K."/>
            <person name="Seki M."/>
            <person name="Tanaka D."/>
            <person name="Nakamura S."/>
            <person name="Suzuki N."/>
            <person name="Isshiki T."/>
        </authorList>
    </citation>
    <scope>NUCLEOTIDE SEQUENCE</scope>
    <source>
        <strain evidence="2">Pbs-1</strain>
    </source>
</reference>
<name>A0AB33L1M7_9FLAO</name>
<feature type="transmembrane region" description="Helical" evidence="1">
    <location>
        <begin position="7"/>
        <end position="28"/>
    </location>
</feature>
<feature type="transmembrane region" description="Helical" evidence="1">
    <location>
        <begin position="95"/>
        <end position="117"/>
    </location>
</feature>
<evidence type="ECO:0000313" key="2">
    <source>
        <dbReference type="EMBL" id="BFP67954.1"/>
    </source>
</evidence>
<proteinExistence type="predicted"/>
<feature type="transmembrane region" description="Helical" evidence="1">
    <location>
        <begin position="70"/>
        <end position="89"/>
    </location>
</feature>
<organism evidence="2">
    <name type="scientific">Tenacibaculum sp. Pbs-1</name>
    <dbReference type="NCBI Taxonomy" id="3238748"/>
    <lineage>
        <taxon>Bacteria</taxon>
        <taxon>Pseudomonadati</taxon>
        <taxon>Bacteroidota</taxon>
        <taxon>Flavobacteriia</taxon>
        <taxon>Flavobacteriales</taxon>
        <taxon>Flavobacteriaceae</taxon>
        <taxon>Tenacibaculum</taxon>
    </lineage>
</organism>
<feature type="transmembrane region" description="Helical" evidence="1">
    <location>
        <begin position="34"/>
        <end position="58"/>
    </location>
</feature>